<evidence type="ECO:0000313" key="3">
    <source>
        <dbReference type="Proteomes" id="UP000592294"/>
    </source>
</evidence>
<dbReference type="Proteomes" id="UP000592294">
    <property type="component" value="Unassembled WGS sequence"/>
</dbReference>
<dbReference type="GO" id="GO:0016740">
    <property type="term" value="F:transferase activity"/>
    <property type="evidence" value="ECO:0007669"/>
    <property type="project" value="UniProtKB-KW"/>
</dbReference>
<name>A0A850RMF3_9GAMM</name>
<dbReference type="InterPro" id="IPR002654">
    <property type="entry name" value="Glyco_trans_25"/>
</dbReference>
<proteinExistence type="predicted"/>
<dbReference type="SUPFAM" id="SSF53448">
    <property type="entry name" value="Nucleotide-diphospho-sugar transferases"/>
    <property type="match status" value="1"/>
</dbReference>
<evidence type="ECO:0000313" key="2">
    <source>
        <dbReference type="EMBL" id="NVZ10123.1"/>
    </source>
</evidence>
<dbReference type="InterPro" id="IPR029044">
    <property type="entry name" value="Nucleotide-diphossugar_trans"/>
</dbReference>
<comment type="caution">
    <text evidence="2">The sequence shown here is derived from an EMBL/GenBank/DDBJ whole genome shotgun (WGS) entry which is preliminary data.</text>
</comment>
<dbReference type="AlphaFoldDB" id="A0A850RMF3"/>
<protein>
    <submittedName>
        <fullName evidence="2">Glycosyltransferase family 25 protein</fullName>
    </submittedName>
</protein>
<keyword evidence="2" id="KW-0808">Transferase</keyword>
<dbReference type="RefSeq" id="WP_176976869.1">
    <property type="nucleotide sequence ID" value="NZ_JABZEO010000008.1"/>
</dbReference>
<accession>A0A850RMF3</accession>
<evidence type="ECO:0000259" key="1">
    <source>
        <dbReference type="Pfam" id="PF01755"/>
    </source>
</evidence>
<reference evidence="2 3" key="1">
    <citation type="submission" date="2020-06" db="EMBL/GenBank/DDBJ databases">
        <title>Whole-genome sequence of Allochromatium humboldtianum DSM 21881, type strain.</title>
        <authorList>
            <person name="Kyndt J.A."/>
            <person name="Meyer T.E."/>
        </authorList>
    </citation>
    <scope>NUCLEOTIDE SEQUENCE [LARGE SCALE GENOMIC DNA]</scope>
    <source>
        <strain evidence="2 3">DSM 21881</strain>
    </source>
</reference>
<sequence length="277" mass="32146">MNQADDDPWSFFPLVMCINLKTRDDRYQEVVHELTRVGLKRIVLFRAEPQTDRDKGCVDSHMACLEYALAQGVPYVLVFEDDVLFQGDHLENMRRVVDFMRRHDECPFLHLGGFIFRKIERLDAHFLRGAIMTTHAYVIRADHARKLLAERPNYSGMSVDTFFTIVNRNEACVHIDPLVCIQRASESDGTWDSRDLNKTGWLGKAMIYSALSYRERLKFDQLPVWERLKIEQGLLFFRVYRHVMRLKAGPRKKRHDTSSASLGCDSGGEFIEVALSD</sequence>
<keyword evidence="3" id="KW-1185">Reference proteome</keyword>
<dbReference type="EMBL" id="JABZEO010000008">
    <property type="protein sequence ID" value="NVZ10123.1"/>
    <property type="molecule type" value="Genomic_DNA"/>
</dbReference>
<organism evidence="2 3">
    <name type="scientific">Allochromatium humboldtianum</name>
    <dbReference type="NCBI Taxonomy" id="504901"/>
    <lineage>
        <taxon>Bacteria</taxon>
        <taxon>Pseudomonadati</taxon>
        <taxon>Pseudomonadota</taxon>
        <taxon>Gammaproteobacteria</taxon>
        <taxon>Chromatiales</taxon>
        <taxon>Chromatiaceae</taxon>
        <taxon>Allochromatium</taxon>
    </lineage>
</organism>
<feature type="domain" description="Glycosyl transferase family 25" evidence="1">
    <location>
        <begin position="51"/>
        <end position="162"/>
    </location>
</feature>
<gene>
    <name evidence="2" type="ORF">HW932_12715</name>
</gene>
<dbReference type="Pfam" id="PF01755">
    <property type="entry name" value="Glyco_transf_25"/>
    <property type="match status" value="1"/>
</dbReference>